<sequence length="81" mass="8821">MSIKLIAKKKLAFHNPNNREEAYSPEILAFENAPDWIADDPLFGWAKTDGSIEVSEDISVTADKAAQEAADKAASDTGKKK</sequence>
<dbReference type="EMBL" id="JAUSUE010000001">
    <property type="protein sequence ID" value="MDQ0202484.1"/>
    <property type="molecule type" value="Genomic_DNA"/>
</dbReference>
<accession>A0ABT9Y5R6</accession>
<reference evidence="1 2" key="1">
    <citation type="submission" date="2023-07" db="EMBL/GenBank/DDBJ databases">
        <title>Genomic Encyclopedia of Type Strains, Phase IV (KMG-IV): sequencing the most valuable type-strain genomes for metagenomic binning, comparative biology and taxonomic classification.</title>
        <authorList>
            <person name="Goeker M."/>
        </authorList>
    </citation>
    <scope>NUCLEOTIDE SEQUENCE [LARGE SCALE GENOMIC DNA]</scope>
    <source>
        <strain evidence="1 2">DSM 16980</strain>
    </source>
</reference>
<dbReference type="RefSeq" id="WP_307222350.1">
    <property type="nucleotide sequence ID" value="NZ_CP116940.1"/>
</dbReference>
<gene>
    <name evidence="1" type="ORF">J2S01_000169</name>
</gene>
<keyword evidence="2" id="KW-1185">Reference proteome</keyword>
<proteinExistence type="predicted"/>
<evidence type="ECO:0000313" key="2">
    <source>
        <dbReference type="Proteomes" id="UP001239167"/>
    </source>
</evidence>
<dbReference type="Proteomes" id="UP001239167">
    <property type="component" value="Unassembled WGS sequence"/>
</dbReference>
<evidence type="ECO:0000313" key="1">
    <source>
        <dbReference type="EMBL" id="MDQ0202484.1"/>
    </source>
</evidence>
<organism evidence="1 2">
    <name type="scientific">Pectinatus haikarae</name>
    <dbReference type="NCBI Taxonomy" id="349096"/>
    <lineage>
        <taxon>Bacteria</taxon>
        <taxon>Bacillati</taxon>
        <taxon>Bacillota</taxon>
        <taxon>Negativicutes</taxon>
        <taxon>Selenomonadales</taxon>
        <taxon>Selenomonadaceae</taxon>
        <taxon>Pectinatus</taxon>
    </lineage>
</organism>
<evidence type="ECO:0008006" key="3">
    <source>
        <dbReference type="Google" id="ProtNLM"/>
    </source>
</evidence>
<protein>
    <recommendedName>
        <fullName evidence="3">Phage protein</fullName>
    </recommendedName>
</protein>
<comment type="caution">
    <text evidence="1">The sequence shown here is derived from an EMBL/GenBank/DDBJ whole genome shotgun (WGS) entry which is preliminary data.</text>
</comment>
<name>A0ABT9Y5R6_9FIRM</name>